<evidence type="ECO:0000313" key="6">
    <source>
        <dbReference type="EMBL" id="GLQ87781.1"/>
    </source>
</evidence>
<keyword evidence="2 5" id="KW-0812">Transmembrane</keyword>
<evidence type="ECO:0000313" key="7">
    <source>
        <dbReference type="Proteomes" id="UP001156627"/>
    </source>
</evidence>
<reference evidence="7" key="1">
    <citation type="journal article" date="2019" name="Int. J. Syst. Evol. Microbiol.">
        <title>The Global Catalogue of Microorganisms (GCM) 10K type strain sequencing project: providing services to taxonomists for standard genome sequencing and annotation.</title>
        <authorList>
            <consortium name="The Broad Institute Genomics Platform"/>
            <consortium name="The Broad Institute Genome Sequencing Center for Infectious Disease"/>
            <person name="Wu L."/>
            <person name="Ma J."/>
        </authorList>
    </citation>
    <scope>NUCLEOTIDE SEQUENCE [LARGE SCALE GENOMIC DNA]</scope>
    <source>
        <strain evidence="7">NBRC 111981</strain>
    </source>
</reference>
<accession>A0ABQ5X9B6</accession>
<feature type="transmembrane region" description="Helical" evidence="5">
    <location>
        <begin position="65"/>
        <end position="82"/>
    </location>
</feature>
<feature type="transmembrane region" description="Helical" evidence="5">
    <location>
        <begin position="111"/>
        <end position="131"/>
    </location>
</feature>
<keyword evidence="3 5" id="KW-1133">Transmembrane helix</keyword>
<evidence type="ECO:0000256" key="2">
    <source>
        <dbReference type="ARBA" id="ARBA00022692"/>
    </source>
</evidence>
<dbReference type="EMBL" id="BSOA01000012">
    <property type="protein sequence ID" value="GLQ87781.1"/>
    <property type="molecule type" value="Genomic_DNA"/>
</dbReference>
<dbReference type="InterPro" id="IPR032808">
    <property type="entry name" value="DoxX"/>
</dbReference>
<proteinExistence type="predicted"/>
<dbReference type="Proteomes" id="UP001156627">
    <property type="component" value="Unassembled WGS sequence"/>
</dbReference>
<keyword evidence="4 5" id="KW-0472">Membrane</keyword>
<comment type="subcellular location">
    <subcellularLocation>
        <location evidence="1">Membrane</location>
        <topology evidence="1">Multi-pass membrane protein</topology>
    </subcellularLocation>
</comment>
<comment type="caution">
    <text evidence="6">The sequence shown here is derived from an EMBL/GenBank/DDBJ whole genome shotgun (WGS) entry which is preliminary data.</text>
</comment>
<evidence type="ECO:0000256" key="5">
    <source>
        <dbReference type="SAM" id="Phobius"/>
    </source>
</evidence>
<evidence type="ECO:0000256" key="3">
    <source>
        <dbReference type="ARBA" id="ARBA00022989"/>
    </source>
</evidence>
<evidence type="ECO:0000256" key="1">
    <source>
        <dbReference type="ARBA" id="ARBA00004141"/>
    </source>
</evidence>
<sequence>MTSLQARSQFPAVQTSTSPAMRRVGYGLTAFAVLFLLLDAGMKLMALPVVLQASAQLGYPATADFAHLLAAIMLLSTLLYVIPRTSVLGAVLLTAYLGGAVASHIRVGNPLATHILSGVYLAIFIWGGLYLRNASLRAVFPWRR</sequence>
<keyword evidence="7" id="KW-1185">Reference proteome</keyword>
<feature type="transmembrane region" description="Helical" evidence="5">
    <location>
        <begin position="24"/>
        <end position="45"/>
    </location>
</feature>
<feature type="transmembrane region" description="Helical" evidence="5">
    <location>
        <begin position="87"/>
        <end position="105"/>
    </location>
</feature>
<dbReference type="Pfam" id="PF13564">
    <property type="entry name" value="DoxX_2"/>
    <property type="match status" value="1"/>
</dbReference>
<organism evidence="6 7">
    <name type="scientific">Dyella flagellata</name>
    <dbReference type="NCBI Taxonomy" id="1867833"/>
    <lineage>
        <taxon>Bacteria</taxon>
        <taxon>Pseudomonadati</taxon>
        <taxon>Pseudomonadota</taxon>
        <taxon>Gammaproteobacteria</taxon>
        <taxon>Lysobacterales</taxon>
        <taxon>Rhodanobacteraceae</taxon>
        <taxon>Dyella</taxon>
    </lineage>
</organism>
<evidence type="ECO:0000256" key="4">
    <source>
        <dbReference type="ARBA" id="ARBA00023136"/>
    </source>
</evidence>
<protein>
    <submittedName>
        <fullName evidence="6">Membrane protein</fullName>
    </submittedName>
</protein>
<name>A0ABQ5X9B6_9GAMM</name>
<gene>
    <name evidence="6" type="ORF">GCM10007898_13490</name>
</gene>
<dbReference type="RefSeq" id="WP_284331227.1">
    <property type="nucleotide sequence ID" value="NZ_BSOA01000012.1"/>
</dbReference>